<sequence>MIKEQLLKEAQNIETSVALNSVFESVELSPDVKANFSTVFEATVKQEAVKLAESHIKAIAEKAEEEVEKAKEDAEEKADKKLAEQASKFLDHLAKEWLAENQIAVDKGIKADLFESMLGGLKELFVEHNVVVPEESVDVVAEMEEELAEHKEETARLFEEVTKRDAYINYVQRETAINESVKDLTESQKEKVIGLVEGMDYSDAFGTKLTAIVEMVKGSTKEEAAITESINTVDNDAAGLNFVAEAVDTTTTQVEQNSNVSLYAKVASRF</sequence>
<feature type="coiled-coil region" evidence="1">
    <location>
        <begin position="53"/>
        <end position="84"/>
    </location>
</feature>
<dbReference type="Pfam" id="PF25623">
    <property type="entry name" value="T4_CASP"/>
    <property type="match status" value="1"/>
</dbReference>
<dbReference type="InterPro" id="IPR057966">
    <property type="entry name" value="T4_SCAF"/>
</dbReference>
<dbReference type="OrthoDB" id="10804at10239"/>
<dbReference type="KEGG" id="vg:19524747"/>
<organism evidence="2 3">
    <name type="scientific">Escherichia phage vB_EcoM_JS09</name>
    <dbReference type="NCBI Taxonomy" id="1430444"/>
    <lineage>
        <taxon>Viruses</taxon>
        <taxon>Duplodnaviria</taxon>
        <taxon>Heunggongvirae</taxon>
        <taxon>Uroviricota</taxon>
        <taxon>Caudoviricetes</taxon>
        <taxon>Pantevenvirales</taxon>
        <taxon>Straboviridae</taxon>
        <taxon>Tevenvirinae</taxon>
        <taxon>Mosigvirus</taxon>
        <taxon>Mosigvirus JS09</taxon>
    </lineage>
</organism>
<dbReference type="RefSeq" id="YP_009037595.1">
    <property type="nucleotide sequence ID" value="NC_024124.2"/>
</dbReference>
<protein>
    <submittedName>
        <fullName evidence="2">Prohead core protein</fullName>
    </submittedName>
</protein>
<proteinExistence type="predicted"/>
<evidence type="ECO:0000313" key="3">
    <source>
        <dbReference type="Proteomes" id="UP000019733"/>
    </source>
</evidence>
<keyword evidence="1" id="KW-0175">Coiled coil</keyword>
<gene>
    <name evidence="2" type="ORF">JS09_0272</name>
</gene>
<reference evidence="2" key="1">
    <citation type="submission" date="2015-07" db="EMBL/GenBank/DDBJ databases">
        <title>Isolation and characterization of a novel lytic T4-like coliphage vB_EcoM_JS09 infecting APEC.</title>
        <authorList>
            <person name="Zhou Y."/>
            <person name="Bao H.D."/>
            <person name="Zhang H."/>
            <person name="Wang R."/>
        </authorList>
    </citation>
    <scope>NUCLEOTIDE SEQUENCE</scope>
</reference>
<evidence type="ECO:0000313" key="2">
    <source>
        <dbReference type="EMBL" id="AIA79988.1"/>
    </source>
</evidence>
<dbReference type="GeneID" id="19524747"/>
<keyword evidence="3" id="KW-1185">Reference proteome</keyword>
<dbReference type="EMBL" id="KF582788">
    <property type="protein sequence ID" value="AIA79988.1"/>
    <property type="molecule type" value="Genomic_DNA"/>
</dbReference>
<evidence type="ECO:0000256" key="1">
    <source>
        <dbReference type="SAM" id="Coils"/>
    </source>
</evidence>
<name>A0A060BME3_9CAUD</name>
<dbReference type="Proteomes" id="UP000019733">
    <property type="component" value="Segment"/>
</dbReference>
<accession>A0A060BME3</accession>